<dbReference type="GO" id="GO:0006431">
    <property type="term" value="P:methionyl-tRNA aminoacylation"/>
    <property type="evidence" value="ECO:0007669"/>
    <property type="project" value="TreeGrafter"/>
</dbReference>
<dbReference type="GO" id="GO:0005524">
    <property type="term" value="F:ATP binding"/>
    <property type="evidence" value="ECO:0007669"/>
    <property type="project" value="InterPro"/>
</dbReference>
<dbReference type="Proteomes" id="UP000038830">
    <property type="component" value="Unassembled WGS sequence"/>
</dbReference>
<reference evidence="2" key="1">
    <citation type="journal article" date="2015" name="J. Biotechnol.">
        <title>The structure of the Cyberlindnera jadinii genome and its relation to Candida utilis analyzed by the occurrence of single nucleotide polymorphisms.</title>
        <authorList>
            <person name="Rupp O."/>
            <person name="Brinkrolf K."/>
            <person name="Buerth C."/>
            <person name="Kunigo M."/>
            <person name="Schneider J."/>
            <person name="Jaenicke S."/>
            <person name="Goesmann A."/>
            <person name="Puehler A."/>
            <person name="Jaeger K.-E."/>
            <person name="Ernst J.F."/>
        </authorList>
    </citation>
    <scope>NUCLEOTIDE SEQUENCE [LARGE SCALE GENOMIC DNA]</scope>
    <source>
        <strain evidence="2">ATCC 18201 / CBS 1600 / BCRC 20928 / JCM 3617 / NBRC 0987 / NRRL Y-1542</strain>
    </source>
</reference>
<protein>
    <recommendedName>
        <fullName evidence="3">Methionine--tRNA ligase</fullName>
    </recommendedName>
</protein>
<name>A0A0H5C064_CYBJN</name>
<dbReference type="PANTHER" id="PTHR43326:SF1">
    <property type="entry name" value="METHIONINE--TRNA LIGASE, MITOCHONDRIAL"/>
    <property type="match status" value="1"/>
</dbReference>
<accession>A0A0H5C064</accession>
<proteinExistence type="predicted"/>
<organism evidence="1 2">
    <name type="scientific">Cyberlindnera jadinii (strain ATCC 18201 / CBS 1600 / BCRC 20928 / JCM 3617 / NBRC 0987 / NRRL Y-1542)</name>
    <name type="common">Torula yeast</name>
    <name type="synonym">Candida utilis</name>
    <dbReference type="NCBI Taxonomy" id="983966"/>
    <lineage>
        <taxon>Eukaryota</taxon>
        <taxon>Fungi</taxon>
        <taxon>Dikarya</taxon>
        <taxon>Ascomycota</taxon>
        <taxon>Saccharomycotina</taxon>
        <taxon>Saccharomycetes</taxon>
        <taxon>Phaffomycetales</taxon>
        <taxon>Phaffomycetaceae</taxon>
        <taxon>Cyberlindnera</taxon>
    </lineage>
</organism>
<dbReference type="AlphaFoldDB" id="A0A0H5C064"/>
<dbReference type="Gene3D" id="1.10.730.10">
    <property type="entry name" value="Isoleucyl-tRNA Synthetase, Domain 1"/>
    <property type="match status" value="1"/>
</dbReference>
<dbReference type="InterPro" id="IPR023457">
    <property type="entry name" value="Met-tRNA_synth_2"/>
</dbReference>
<evidence type="ECO:0008006" key="3">
    <source>
        <dbReference type="Google" id="ProtNLM"/>
    </source>
</evidence>
<dbReference type="PANTHER" id="PTHR43326">
    <property type="entry name" value="METHIONYL-TRNA SYNTHETASE"/>
    <property type="match status" value="1"/>
</dbReference>
<evidence type="ECO:0000313" key="2">
    <source>
        <dbReference type="Proteomes" id="UP000038830"/>
    </source>
</evidence>
<gene>
    <name evidence="1" type="ORF">BN1211_1141</name>
</gene>
<dbReference type="SUPFAM" id="SSF47323">
    <property type="entry name" value="Anticodon-binding domain of a subclass of class I aminoacyl-tRNA synthetases"/>
    <property type="match status" value="1"/>
</dbReference>
<sequence length="153" mass="17487">MRCCGKKFNVERALKEYDTLNEHQFEDPILQQQLTNLKQSINSLYDKMNTDMVQLNTAAAIQEFWSVISDANQFIQDSEPWKREQLEKDLIILMGAETARVASILIQPVMPELSLKVLDRLNVVNRDLSHAKLGADKSYGKGINRAGDYPMTK</sequence>
<dbReference type="EMBL" id="CDQK01000001">
    <property type="protein sequence ID" value="CEP21118.1"/>
    <property type="molecule type" value="Genomic_DNA"/>
</dbReference>
<evidence type="ECO:0000313" key="1">
    <source>
        <dbReference type="EMBL" id="CEP21118.1"/>
    </source>
</evidence>
<dbReference type="GO" id="GO:0004825">
    <property type="term" value="F:methionine-tRNA ligase activity"/>
    <property type="evidence" value="ECO:0007669"/>
    <property type="project" value="InterPro"/>
</dbReference>
<dbReference type="InterPro" id="IPR009080">
    <property type="entry name" value="tRNAsynth_Ia_anticodon-bd"/>
</dbReference>